<dbReference type="InterPro" id="IPR036527">
    <property type="entry name" value="SCP2_sterol-bd_dom_sf"/>
</dbReference>
<dbReference type="SUPFAM" id="SSF55718">
    <property type="entry name" value="SCP-like"/>
    <property type="match status" value="1"/>
</dbReference>
<dbReference type="UniPathway" id="UPA00232"/>
<dbReference type="Pfam" id="PF02036">
    <property type="entry name" value="SCP2"/>
    <property type="match status" value="1"/>
</dbReference>
<proteinExistence type="inferred from homology"/>
<evidence type="ECO:0000313" key="4">
    <source>
        <dbReference type="Proteomes" id="UP000000466"/>
    </source>
</evidence>
<dbReference type="GO" id="GO:0006744">
    <property type="term" value="P:ubiquinone biosynthetic process"/>
    <property type="evidence" value="ECO:0007669"/>
    <property type="project" value="UniProtKB-UniRule"/>
</dbReference>
<dbReference type="InterPro" id="IPR003033">
    <property type="entry name" value="SCP2_sterol-bd_dom"/>
</dbReference>
<comment type="similarity">
    <text evidence="1">Belongs to the UbiT family.</text>
</comment>
<evidence type="ECO:0000259" key="2">
    <source>
        <dbReference type="Pfam" id="PF02036"/>
    </source>
</evidence>
<dbReference type="EMBL" id="CP003746">
    <property type="protein sequence ID" value="AFV00148.2"/>
    <property type="molecule type" value="Genomic_DNA"/>
</dbReference>
<gene>
    <name evidence="1" type="primary">ubiT</name>
    <name evidence="3" type="ordered locus">M5M_15065</name>
</gene>
<accession>K4L1X9</accession>
<dbReference type="OrthoDB" id="5292463at2"/>
<feature type="domain" description="SCP2" evidence="2">
    <location>
        <begin position="34"/>
        <end position="129"/>
    </location>
</feature>
<dbReference type="Gene3D" id="3.30.1050.10">
    <property type="entry name" value="SCP2 sterol-binding domain"/>
    <property type="match status" value="1"/>
</dbReference>
<dbReference type="AlphaFoldDB" id="K4L1X9"/>
<dbReference type="Proteomes" id="UP000000466">
    <property type="component" value="Chromosome"/>
</dbReference>
<dbReference type="STRING" id="1117647.M5M_15065"/>
<dbReference type="HOGENOM" id="CLU_111894_1_0_6"/>
<evidence type="ECO:0000313" key="3">
    <source>
        <dbReference type="EMBL" id="AFV00148.2"/>
    </source>
</evidence>
<evidence type="ECO:0000256" key="1">
    <source>
        <dbReference type="HAMAP-Rule" id="MF_02231"/>
    </source>
</evidence>
<dbReference type="InterPro" id="IPR016830">
    <property type="entry name" value="UbiT"/>
</dbReference>
<reference evidence="3 4" key="1">
    <citation type="journal article" date="2013" name="Genome Announc.">
        <title>Complete genome sequence of Simiduia agarivorans SA1(T), a marine bacterium able to degrade a variety of polysaccharides.</title>
        <authorList>
            <person name="Lin S.Y."/>
            <person name="Shieh W.Y."/>
            <person name="Chen J.S."/>
            <person name="Tang S.L."/>
        </authorList>
    </citation>
    <scope>NUCLEOTIDE SEQUENCE [LARGE SCALE GENOMIC DNA]</scope>
    <source>
        <strain evidence="4">DSM 21679 / JCM 13881 / BCRC 17597 / SA1</strain>
    </source>
</reference>
<keyword evidence="1" id="KW-0831">Ubiquinone biosynthesis</keyword>
<protein>
    <recommendedName>
        <fullName evidence="1">Ubiquinone biosynthesis accessory factor UbiT</fullName>
    </recommendedName>
</protein>
<keyword evidence="4" id="KW-1185">Reference proteome</keyword>
<organism evidence="3 4">
    <name type="scientific">Simiduia agarivorans (strain DSM 21679 / JCM 13881 / BCRC 17597 / SA1)</name>
    <dbReference type="NCBI Taxonomy" id="1117647"/>
    <lineage>
        <taxon>Bacteria</taxon>
        <taxon>Pseudomonadati</taxon>
        <taxon>Pseudomonadota</taxon>
        <taxon>Gammaproteobacteria</taxon>
        <taxon>Cellvibrionales</taxon>
        <taxon>Cellvibrionaceae</taxon>
        <taxon>Simiduia</taxon>
    </lineage>
</organism>
<dbReference type="HAMAP" id="MF_02231">
    <property type="entry name" value="UbiT"/>
    <property type="match status" value="1"/>
</dbReference>
<comment type="function">
    <text evidence="1">Required for O(2)-independent ubiquinone (coenzyme Q) biosynthesis. Likely functions as an accessory factor.</text>
</comment>
<comment type="pathway">
    <text evidence="1">Cofactor biosynthesis; ubiquinone biosynthesis.</text>
</comment>
<dbReference type="eggNOG" id="COG3154">
    <property type="taxonomic scope" value="Bacteria"/>
</dbReference>
<dbReference type="KEGG" id="saga:M5M_15065"/>
<sequence length="170" mass="19071">MLAVSFMQSGLKIGRQMGRHLPSWPQQWVLCLCLNRLLRAERHAGDFDFLAGKTLSIDVEDFSLTYCITLNQRRFVPGTARADATIAAELTDLLKIIIGEADPDSLFFQRRLRISGDTELGLTAKNTLDAIDRHQLPRSLLLRLSQLTQLIELAENQHKESSRGAGMPGR</sequence>
<dbReference type="RefSeq" id="WP_016389650.1">
    <property type="nucleotide sequence ID" value="NC_018868.3"/>
</dbReference>
<name>K4L1X9_SIMAS</name>